<name>A0ABS3LV48_9PROT</name>
<dbReference type="RefSeq" id="WP_207881127.1">
    <property type="nucleotide sequence ID" value="NZ_JAFVMF010000007.1"/>
</dbReference>
<feature type="domain" description="Prolyl 4-hydroxylase alpha subunit Fe(2+) 2OG dioxygenase" evidence="1">
    <location>
        <begin position="115"/>
        <end position="211"/>
    </location>
</feature>
<gene>
    <name evidence="2" type="ORF">J2D73_08345</name>
</gene>
<organism evidence="2 3">
    <name type="scientific">Acetobacter sacchari</name>
    <dbReference type="NCBI Taxonomy" id="2661687"/>
    <lineage>
        <taxon>Bacteria</taxon>
        <taxon>Pseudomonadati</taxon>
        <taxon>Pseudomonadota</taxon>
        <taxon>Alphaproteobacteria</taxon>
        <taxon>Acetobacterales</taxon>
        <taxon>Acetobacteraceae</taxon>
        <taxon>Acetobacter</taxon>
    </lineage>
</organism>
<dbReference type="Pfam" id="PF13640">
    <property type="entry name" value="2OG-FeII_Oxy_3"/>
    <property type="match status" value="1"/>
</dbReference>
<sequence>MTTDWRSPTTDTLEQWRRSYRDAVPFPHLVIDDFFERSLLSSVNSDASSAPRADWTSHHTALQNKRMLDDPVSLPEEIARYFRAVYSAEFITLMERVTGVGPLLPDFSLYGGGLHEAGVHGHFEVHVDFQRHPTTGMRNRVALITYLNEGWTEEDGGKLELWNLKERKCYVRVAPIMGRTLIMGQSQDAAHGYPAPLPEGRTRRALIAYFYTESDDPVEIGSQNTHYLERPGLPPSRRALIALRRMLPTPVVKALRVGLTGVLGLRERR</sequence>
<evidence type="ECO:0000259" key="1">
    <source>
        <dbReference type="Pfam" id="PF13640"/>
    </source>
</evidence>
<evidence type="ECO:0000313" key="2">
    <source>
        <dbReference type="EMBL" id="MBO1359802.1"/>
    </source>
</evidence>
<protein>
    <submittedName>
        <fullName evidence="2">2OG-Fe(II) oxygenase</fullName>
    </submittedName>
</protein>
<dbReference type="InterPro" id="IPR044862">
    <property type="entry name" value="Pro_4_hyd_alph_FE2OG_OXY"/>
</dbReference>
<keyword evidence="3" id="KW-1185">Reference proteome</keyword>
<proteinExistence type="predicted"/>
<comment type="caution">
    <text evidence="2">The sequence shown here is derived from an EMBL/GenBank/DDBJ whole genome shotgun (WGS) entry which is preliminary data.</text>
</comment>
<dbReference type="Proteomes" id="UP000664771">
    <property type="component" value="Unassembled WGS sequence"/>
</dbReference>
<dbReference type="Gene3D" id="2.60.120.620">
    <property type="entry name" value="q2cbj1_9rhob like domain"/>
    <property type="match status" value="1"/>
</dbReference>
<evidence type="ECO:0000313" key="3">
    <source>
        <dbReference type="Proteomes" id="UP000664771"/>
    </source>
</evidence>
<dbReference type="EMBL" id="JAFVMF010000007">
    <property type="protein sequence ID" value="MBO1359802.1"/>
    <property type="molecule type" value="Genomic_DNA"/>
</dbReference>
<accession>A0ABS3LV48</accession>
<reference evidence="2 3" key="1">
    <citation type="submission" date="2021-03" db="EMBL/GenBank/DDBJ databases">
        <title>The complete genome sequence of Acetobacter sacchari TBRC 11175.</title>
        <authorList>
            <person name="Charoenyingcharoen P."/>
            <person name="Yukphan P."/>
        </authorList>
    </citation>
    <scope>NUCLEOTIDE SEQUENCE [LARGE SCALE GENOMIC DNA]</scope>
    <source>
        <strain evidence="2 3">TBRC 11175</strain>
    </source>
</reference>